<dbReference type="PROSITE" id="PS50893">
    <property type="entry name" value="ABC_TRANSPORTER_2"/>
    <property type="match status" value="1"/>
</dbReference>
<comment type="function">
    <text evidence="5">Part of the ABC transporter complex HmuTUV involved in hemin import. Responsible for energy coupling to the transport system.</text>
</comment>
<evidence type="ECO:0000256" key="2">
    <source>
        <dbReference type="ARBA" id="ARBA00022741"/>
    </source>
</evidence>
<dbReference type="InterPro" id="IPR003439">
    <property type="entry name" value="ABC_transporter-like_ATP-bd"/>
</dbReference>
<organism evidence="7 8">
    <name type="scientific">Chloracidobacterium validum</name>
    <dbReference type="NCBI Taxonomy" id="2821543"/>
    <lineage>
        <taxon>Bacteria</taxon>
        <taxon>Pseudomonadati</taxon>
        <taxon>Acidobacteriota</taxon>
        <taxon>Terriglobia</taxon>
        <taxon>Terriglobales</taxon>
        <taxon>Acidobacteriaceae</taxon>
        <taxon>Chloracidobacterium</taxon>
    </lineage>
</organism>
<feature type="domain" description="ABC transporter" evidence="6">
    <location>
        <begin position="4"/>
        <end position="239"/>
    </location>
</feature>
<protein>
    <submittedName>
        <fullName evidence="7">ABC transporter ATP-binding protein</fullName>
    </submittedName>
</protein>
<keyword evidence="1" id="KW-0813">Transport</keyword>
<dbReference type="InterPro" id="IPR017871">
    <property type="entry name" value="ABC_transporter-like_CS"/>
</dbReference>
<evidence type="ECO:0000256" key="1">
    <source>
        <dbReference type="ARBA" id="ARBA00022448"/>
    </source>
</evidence>
<evidence type="ECO:0000256" key="5">
    <source>
        <dbReference type="ARBA" id="ARBA00037066"/>
    </source>
</evidence>
<dbReference type="SUPFAM" id="SSF52540">
    <property type="entry name" value="P-loop containing nucleoside triphosphate hydrolases"/>
    <property type="match status" value="1"/>
</dbReference>
<dbReference type="InterPro" id="IPR003593">
    <property type="entry name" value="AAA+_ATPase"/>
</dbReference>
<keyword evidence="3 7" id="KW-0067">ATP-binding</keyword>
<dbReference type="PROSITE" id="PS00211">
    <property type="entry name" value="ABC_TRANSPORTER_1"/>
    <property type="match status" value="1"/>
</dbReference>
<evidence type="ECO:0000259" key="6">
    <source>
        <dbReference type="PROSITE" id="PS50893"/>
    </source>
</evidence>
<dbReference type="Gene3D" id="3.40.50.300">
    <property type="entry name" value="P-loop containing nucleotide triphosphate hydrolases"/>
    <property type="match status" value="1"/>
</dbReference>
<dbReference type="PANTHER" id="PTHR42794">
    <property type="entry name" value="HEMIN IMPORT ATP-BINDING PROTEIN HMUV"/>
    <property type="match status" value="1"/>
</dbReference>
<evidence type="ECO:0000256" key="3">
    <source>
        <dbReference type="ARBA" id="ARBA00022840"/>
    </source>
</evidence>
<dbReference type="Proteomes" id="UP000676506">
    <property type="component" value="Chromosome 1"/>
</dbReference>
<keyword evidence="4" id="KW-1278">Translocase</keyword>
<keyword evidence="2" id="KW-0547">Nucleotide-binding</keyword>
<name>A0ABX8B545_9BACT</name>
<proteinExistence type="predicted"/>
<dbReference type="PANTHER" id="PTHR42794:SF1">
    <property type="entry name" value="HEMIN IMPORT ATP-BINDING PROTEIN HMUV"/>
    <property type="match status" value="1"/>
</dbReference>
<evidence type="ECO:0000256" key="4">
    <source>
        <dbReference type="ARBA" id="ARBA00022967"/>
    </source>
</evidence>
<reference evidence="7 8" key="1">
    <citation type="submission" date="2021-03" db="EMBL/GenBank/DDBJ databases">
        <title>Genomic and phenotypic characterization of Chloracidobacterium isolates provides evidence for multiple species.</title>
        <authorList>
            <person name="Saini M.K."/>
            <person name="Costas A.M.G."/>
            <person name="Tank M."/>
            <person name="Bryant D.A."/>
        </authorList>
    </citation>
    <scope>NUCLEOTIDE SEQUENCE [LARGE SCALE GENOMIC DNA]</scope>
    <source>
        <strain evidence="7 8">BV2-C</strain>
    </source>
</reference>
<dbReference type="InterPro" id="IPR027417">
    <property type="entry name" value="P-loop_NTPase"/>
</dbReference>
<dbReference type="GO" id="GO:0005524">
    <property type="term" value="F:ATP binding"/>
    <property type="evidence" value="ECO:0007669"/>
    <property type="project" value="UniProtKB-KW"/>
</dbReference>
<sequence>MGMLELDRVWFEVDRVTIVRDIALSPARGTFLALVGPNGSGKTTVLRLLAGLLRPTRGVARLDGRSLAQWSRRAVARQVAVVPQNTHLDFAFTVRDIVAMGRHAHLGRFQPEGPHDRSVIEMALARADLLHLKARLVTGLSGGERQRVLLARSLATEAPIILLDEPTASLDVAHALDTYALCRRLADEGKTIVMAVHDLNAAARYADQVAVLRNGECVAQGATGEVLEPTLLADVFGVEVEVLRSRAGQLNFVFHPRSSVGHAAIPNA</sequence>
<dbReference type="Pfam" id="PF00005">
    <property type="entry name" value="ABC_tran"/>
    <property type="match status" value="1"/>
</dbReference>
<dbReference type="CDD" id="cd03214">
    <property type="entry name" value="ABC_Iron-Siderophores_B12_Hemin"/>
    <property type="match status" value="1"/>
</dbReference>
<gene>
    <name evidence="7" type="ORF">J8C06_06885</name>
</gene>
<accession>A0ABX8B545</accession>
<keyword evidence="8" id="KW-1185">Reference proteome</keyword>
<evidence type="ECO:0000313" key="8">
    <source>
        <dbReference type="Proteomes" id="UP000676506"/>
    </source>
</evidence>
<evidence type="ECO:0000313" key="7">
    <source>
        <dbReference type="EMBL" id="QUW02092.1"/>
    </source>
</evidence>
<dbReference type="SMART" id="SM00382">
    <property type="entry name" value="AAA"/>
    <property type="match status" value="1"/>
</dbReference>
<dbReference type="EMBL" id="CP072648">
    <property type="protein sequence ID" value="QUW02092.1"/>
    <property type="molecule type" value="Genomic_DNA"/>
</dbReference>